<accession>A0A7X7R8V6</accession>
<evidence type="ECO:0000256" key="1">
    <source>
        <dbReference type="SAM" id="MobiDB-lite"/>
    </source>
</evidence>
<proteinExistence type="predicted"/>
<dbReference type="InterPro" id="IPR025263">
    <property type="entry name" value="YhdP_central"/>
</dbReference>
<gene>
    <name evidence="3" type="ORF">GX576_11365</name>
</gene>
<dbReference type="AlphaFoldDB" id="A0A7X7R8V6"/>
<name>A0A7X7R8V6_9RHOO</name>
<dbReference type="PANTHER" id="PTHR38690">
    <property type="entry name" value="PROTEASE-RELATED"/>
    <property type="match status" value="1"/>
</dbReference>
<dbReference type="EMBL" id="JAAYYV010000307">
    <property type="protein sequence ID" value="NLF54971.1"/>
    <property type="molecule type" value="Genomic_DNA"/>
</dbReference>
<dbReference type="Proteomes" id="UP000536534">
    <property type="component" value="Unassembled WGS sequence"/>
</dbReference>
<organism evidence="3 4">
    <name type="scientific">Thauera phenolivorans</name>
    <dbReference type="NCBI Taxonomy" id="1792543"/>
    <lineage>
        <taxon>Bacteria</taxon>
        <taxon>Pseudomonadati</taxon>
        <taxon>Pseudomonadota</taxon>
        <taxon>Betaproteobacteria</taxon>
        <taxon>Rhodocyclales</taxon>
        <taxon>Zoogloeaceae</taxon>
        <taxon>Thauera</taxon>
    </lineage>
</organism>
<feature type="domain" description="YhdP central" evidence="2">
    <location>
        <begin position="7"/>
        <end position="1253"/>
    </location>
</feature>
<evidence type="ECO:0000259" key="2">
    <source>
        <dbReference type="Pfam" id="PF13116"/>
    </source>
</evidence>
<dbReference type="InterPro" id="IPR011836">
    <property type="entry name" value="YhdP"/>
</dbReference>
<dbReference type="PANTHER" id="PTHR38690:SF1">
    <property type="entry name" value="PROTEASE"/>
    <property type="match status" value="1"/>
</dbReference>
<comment type="caution">
    <text evidence="3">The sequence shown here is derived from an EMBL/GenBank/DDBJ whole genome shotgun (WGS) entry which is preliminary data.</text>
</comment>
<dbReference type="NCBIfam" id="TIGR02099">
    <property type="entry name" value="YhdP family protein"/>
    <property type="match status" value="1"/>
</dbReference>
<feature type="region of interest" description="Disordered" evidence="1">
    <location>
        <begin position="973"/>
        <end position="993"/>
    </location>
</feature>
<sequence>MRGLVRLLLVAWFMLGGLVLVARELLLPGIGAFREEIAAAASGALGLPVRIEAIEGEWRGLRPRLRVAGLVVADAQGRPALRLPQVDATLAWRSLLRLSPDFHRLEIVAPELGVRRAADGRVFVAGLALGAAGERGGVLDWLLQQRELVVRDATLVWRDELRGAPDLRLEAVAFRFERGLLRHRFALHARPPAALASRLELRGELGRLDVTRPLESVGRLQLALERAELGAWEVWVDYPLPLAGRGGVRAWVELDGGRTSAITADLALDEVRTRLAPELAELRLDRLDGRLAASRGPDGLDLSIRGLRLVSGDGLHLAPTDVSLALVTGADAGGRLRATRLELAALAGLAAQLPLPAEVRRRLAAFAPQGEVSDLRLEWRGEAGAPAGWSLAGRFTGIGLAAEGRRPGMSGLSGAIEGNERSGRFRLDGRDVGLALPGVFADGPLTFASLQATGGWERREAQLEVVVDALSFDNPDAAGSAAGRYRTETEGAGEIELKAQLSRADGTAVWRYLPRVVSERTQSWVRKAVQHARVEGASLQLQGRLADFPFRDGKGRFEVVIGLRDGVLDYAPGWPAIEGIDGELRFAGPGLRVEAERARVFGVALGGVVADIPDLDTRRSGLMTITGRARGPSTDFLRFIAESPLAARIGALTDALQVEGEGELALRLAMPLKALADTEVQGEYRFADNRVGVLAQLPPIERAAGRVRFTRNGLSISGARGRWFGEPLRLAARTGSDGALRFEAEGGAKVKALQAAFGWPWLTRLSGSTAWQGTLQVRRGGFALSLEAPLEGLASSLPHPLAKRADGALPLRLKLANEGGDAPTRLEVSLAELLHARLSRTPSDGDGAAAIAGGIGIGEPVREAERGVMVAARLDALDVDAWRHVLGALDDEAEGKEEGGGASALPLAGVALQCARLHVFGQDLAAVDLRAVADDGGWRARLRSDRADGEFDWRNAGDGTLHARFARLELDGGEGDKAESESGQASRTPPRRLPGLDITAERFVLRERELGRLELLARNRGGLWRLERVHLRNEDGQLEASGQWQASGRQRTRLDFRLETADIGRFSRRLGYPDAVRGGHATLGGELEWRGAPTRIDYPTLAGTMRVEAEAGQFNKLEPGVGRLLGVLSLQALPRRITLDFRDVFSEGFAFDRISGSIGVARGVLRTDDLEIRGPAARIMLAGNADLAAESQDLRVLVRPTLSESIAIGAAAGLVNPVAGVVTYLAQKVLSDPIERLFSYEYTITGSWSDPQVARSNAAAPPATPQR</sequence>
<evidence type="ECO:0000313" key="4">
    <source>
        <dbReference type="Proteomes" id="UP000536534"/>
    </source>
</evidence>
<protein>
    <submittedName>
        <fullName evidence="3">TIGR02099 family protein</fullName>
    </submittedName>
</protein>
<reference evidence="3 4" key="1">
    <citation type="journal article" date="2020" name="Biotechnol. Biofuels">
        <title>New insights from the biogas microbiome by comprehensive genome-resolved metagenomics of nearly 1600 species originating from multiple anaerobic digesters.</title>
        <authorList>
            <person name="Campanaro S."/>
            <person name="Treu L."/>
            <person name="Rodriguez-R L.M."/>
            <person name="Kovalovszki A."/>
            <person name="Ziels R.M."/>
            <person name="Maus I."/>
            <person name="Zhu X."/>
            <person name="Kougias P.G."/>
            <person name="Basile A."/>
            <person name="Luo G."/>
            <person name="Schluter A."/>
            <person name="Konstantinidis K.T."/>
            <person name="Angelidaki I."/>
        </authorList>
    </citation>
    <scope>NUCLEOTIDE SEQUENCE [LARGE SCALE GENOMIC DNA]</scope>
    <source>
        <strain evidence="3">AS06rmzACSIP_256</strain>
    </source>
</reference>
<dbReference type="Pfam" id="PF13116">
    <property type="entry name" value="YhdP"/>
    <property type="match status" value="1"/>
</dbReference>
<evidence type="ECO:0000313" key="3">
    <source>
        <dbReference type="EMBL" id="NLF54971.1"/>
    </source>
</evidence>